<proteinExistence type="predicted"/>
<evidence type="ECO:0000313" key="3">
    <source>
        <dbReference type="EMBL" id="OSM06911.1"/>
    </source>
</evidence>
<feature type="transmembrane region" description="Helical" evidence="1">
    <location>
        <begin position="421"/>
        <end position="442"/>
    </location>
</feature>
<accession>A0A1Y2K834</accession>
<keyword evidence="1" id="KW-0812">Transmembrane</keyword>
<evidence type="ECO:0000313" key="4">
    <source>
        <dbReference type="Proteomes" id="UP000194003"/>
    </source>
</evidence>
<gene>
    <name evidence="3" type="ORF">MAIT1_00205</name>
</gene>
<dbReference type="GO" id="GO:0006302">
    <property type="term" value="P:double-strand break repair"/>
    <property type="evidence" value="ECO:0007669"/>
    <property type="project" value="InterPro"/>
</dbReference>
<organism evidence="3 4">
    <name type="scientific">Magnetofaba australis IT-1</name>
    <dbReference type="NCBI Taxonomy" id="1434232"/>
    <lineage>
        <taxon>Bacteria</taxon>
        <taxon>Pseudomonadati</taxon>
        <taxon>Pseudomonadota</taxon>
        <taxon>Magnetococcia</taxon>
        <taxon>Magnetococcales</taxon>
        <taxon>Magnetococcaceae</taxon>
        <taxon>Magnetofaba</taxon>
    </lineage>
</organism>
<dbReference type="Pfam" id="PF13476">
    <property type="entry name" value="AAA_23"/>
    <property type="match status" value="1"/>
</dbReference>
<comment type="caution">
    <text evidence="3">The sequence shown here is derived from an EMBL/GenBank/DDBJ whole genome shotgun (WGS) entry which is preliminary data.</text>
</comment>
<dbReference type="STRING" id="1434232.MAIT1_00205"/>
<evidence type="ECO:0000256" key="1">
    <source>
        <dbReference type="SAM" id="Phobius"/>
    </source>
</evidence>
<protein>
    <submittedName>
        <fullName evidence="3">Putative DNA repair ATPase-like protein</fullName>
    </submittedName>
</protein>
<dbReference type="PANTHER" id="PTHR32114">
    <property type="entry name" value="ABC TRANSPORTER ABCH.3"/>
    <property type="match status" value="1"/>
</dbReference>
<name>A0A1Y2K834_9PROT</name>
<keyword evidence="1" id="KW-0472">Membrane</keyword>
<evidence type="ECO:0000259" key="2">
    <source>
        <dbReference type="Pfam" id="PF13476"/>
    </source>
</evidence>
<dbReference type="InterPro" id="IPR027417">
    <property type="entry name" value="P-loop_NTPase"/>
</dbReference>
<dbReference type="InterPro" id="IPR038729">
    <property type="entry name" value="Rad50/SbcC_AAA"/>
</dbReference>
<dbReference type="GO" id="GO:0016887">
    <property type="term" value="F:ATP hydrolysis activity"/>
    <property type="evidence" value="ECO:0007669"/>
    <property type="project" value="InterPro"/>
</dbReference>
<dbReference type="SUPFAM" id="SSF52540">
    <property type="entry name" value="P-loop containing nucleoside triphosphate hydrolases"/>
    <property type="match status" value="2"/>
</dbReference>
<dbReference type="EMBL" id="LVJN01000015">
    <property type="protein sequence ID" value="OSM06911.1"/>
    <property type="molecule type" value="Genomic_DNA"/>
</dbReference>
<dbReference type="AlphaFoldDB" id="A0A1Y2K834"/>
<dbReference type="OrthoDB" id="9795626at2"/>
<dbReference type="Gene3D" id="3.40.50.300">
    <property type="entry name" value="P-loop containing nucleotide triphosphate hydrolases"/>
    <property type="match status" value="2"/>
</dbReference>
<sequence>MIILRLEAENLYRFRRLALIDPPRAGLIAIFGPNESGKSSLLSAICLALFGRTADIEPHELAQTVRWGAPNASLSLTFSVGNDDVYQITRYFNAEGDHRAQLTRSDSGQVIAQGARAVDRRVNELIGFTFRQYHDALYLSQRRDDADSAHADTLKALSGIDRLERVSLALSDELIEMAGQAQTLAEENRKLAQRLDEMDLREGRLDELGGRLTEAQARQLEEARHIRDWRALLQEMDRVIERLEEPKIAKLGPSAEYKRWEQELTRLRKGLDETALLLQKEDLESLLEPESIEVAVDALRQWSAQVTAALEPLAMLMAEMTRFADRWSHWLGEGGRGSQDDPLAARTFEVEASRHRQQRERTLRLRGRYALGVLLALGALALAAAAGPGAPLEHDAQTAAGFWTRLGEWTMGAQGSFAWRVLFHGGWMVALVALGGAVSATLRAKESGRRLRDLERQARFGREQARRIRAWFEEPTLARLPELATLSDAPWCEDLNHWLHDAGKRLALAPSWKKTVSQYKRLHDSLRDGMLLLRQDLDENLSEAFTERERFADEQQSLEEAIHVERERRKSGREMSERLEIARERQQKAAQGVKVRELGLRMLDVTQKEMAARFNEELRRAVGELAPLFTRGRYQHVRFDEDLRLQAFSAEKNGFSGLEKLSTGARRQLLLAARAALAQAMAARSQSGKQFLALDEPFAFFDDERIRDALGGLRGAHLSLPQIWIAGQSFPKGAEELFALRISCSADRDKLIVTSEGGEPPEASESE</sequence>
<feature type="transmembrane region" description="Helical" evidence="1">
    <location>
        <begin position="369"/>
        <end position="387"/>
    </location>
</feature>
<dbReference type="Proteomes" id="UP000194003">
    <property type="component" value="Unassembled WGS sequence"/>
</dbReference>
<reference evidence="3 4" key="1">
    <citation type="journal article" date="2016" name="BMC Genomics">
        <title>Combined genomic and structural analyses of a cultured magnetotactic bacterium reveals its niche adaptation to a dynamic environment.</title>
        <authorList>
            <person name="Araujo A.C."/>
            <person name="Morillo V."/>
            <person name="Cypriano J."/>
            <person name="Teixeira L.C."/>
            <person name="Leao P."/>
            <person name="Lyra S."/>
            <person name="Almeida L.G."/>
            <person name="Bazylinski D.A."/>
            <person name="Vasconcellos A.T."/>
            <person name="Abreu F."/>
            <person name="Lins U."/>
        </authorList>
    </citation>
    <scope>NUCLEOTIDE SEQUENCE [LARGE SCALE GENOMIC DNA]</scope>
    <source>
        <strain evidence="3 4">IT-1</strain>
    </source>
</reference>
<keyword evidence="4" id="KW-1185">Reference proteome</keyword>
<dbReference type="RefSeq" id="WP_085440708.1">
    <property type="nucleotide sequence ID" value="NZ_LVJN01000015.1"/>
</dbReference>
<keyword evidence="1" id="KW-1133">Transmembrane helix</keyword>
<dbReference type="PANTHER" id="PTHR32114:SF2">
    <property type="entry name" value="ABC TRANSPORTER ABCH.3"/>
    <property type="match status" value="1"/>
</dbReference>
<feature type="domain" description="Rad50/SbcC-type AAA" evidence="2">
    <location>
        <begin position="6"/>
        <end position="197"/>
    </location>
</feature>